<dbReference type="AlphaFoldDB" id="A0A3B0TYY6"/>
<sequence length="352" mass="37610">MARSRIPLGFLTPLLLVAFAAGAWSVAWFYLSGEADKRIIAAIDEASGRGWTLDCEDRGIGGFPFRVEFRCAGAQLVIEDARGRTTIRSEALLGVALVYKLDSAIVEVTGPTRIDTFELGGLRRNYLVATDTARASFTSADGQIVAVSVEATRVTADIPSLGLLNSGEASRISADRAEFHVRQAENAALDVSITIDNSQLAGELAQSLFEATKLLAEKLDFLGQLTRTDAFRSASAAIDLAAWQGQGGELRIQRLKVDTRALDVEVSGVARIDAFGNAEGKFKGIFGKLDLLIDELKARGVLDDDSARFAAGAVGLLARPIKGTSRVQLPVNVSDGEVFLGPIKTMILPPLF</sequence>
<dbReference type="EMBL" id="UOEM01000042">
    <property type="protein sequence ID" value="VAW12316.1"/>
    <property type="molecule type" value="Genomic_DNA"/>
</dbReference>
<accession>A0A3B0TYY6</accession>
<evidence type="ECO:0008006" key="2">
    <source>
        <dbReference type="Google" id="ProtNLM"/>
    </source>
</evidence>
<dbReference type="Pfam" id="PF09898">
    <property type="entry name" value="DUF2125"/>
    <property type="match status" value="1"/>
</dbReference>
<evidence type="ECO:0000313" key="1">
    <source>
        <dbReference type="EMBL" id="VAW12316.1"/>
    </source>
</evidence>
<reference evidence="1" key="1">
    <citation type="submission" date="2018-06" db="EMBL/GenBank/DDBJ databases">
        <authorList>
            <person name="Zhirakovskaya E."/>
        </authorList>
    </citation>
    <scope>NUCLEOTIDE SEQUENCE</scope>
</reference>
<gene>
    <name evidence="1" type="ORF">MNBD_ALPHA09-725</name>
</gene>
<name>A0A3B0TYY6_9ZZZZ</name>
<organism evidence="1">
    <name type="scientific">hydrothermal vent metagenome</name>
    <dbReference type="NCBI Taxonomy" id="652676"/>
    <lineage>
        <taxon>unclassified sequences</taxon>
        <taxon>metagenomes</taxon>
        <taxon>ecological metagenomes</taxon>
    </lineage>
</organism>
<protein>
    <recommendedName>
        <fullName evidence="2">DUF2125 domain-containing protein</fullName>
    </recommendedName>
</protein>
<proteinExistence type="predicted"/>
<dbReference type="InterPro" id="IPR018666">
    <property type="entry name" value="DUF2125"/>
</dbReference>